<feature type="domain" description="NIF system FeS cluster assembly NifU N-terminal" evidence="1">
    <location>
        <begin position="4"/>
        <end position="122"/>
    </location>
</feature>
<name>A0A1Q8QVR3_9FIRM</name>
<dbReference type="PANTHER" id="PTHR10093">
    <property type="entry name" value="IRON-SULFUR CLUSTER ASSEMBLY ENZYME NIFU HOMOLOG"/>
    <property type="match status" value="1"/>
</dbReference>
<dbReference type="STRING" id="1888891.DSOL_2607"/>
<dbReference type="GO" id="GO:0051536">
    <property type="term" value="F:iron-sulfur cluster binding"/>
    <property type="evidence" value="ECO:0007669"/>
    <property type="project" value="InterPro"/>
</dbReference>
<dbReference type="EMBL" id="MLBF01000018">
    <property type="protein sequence ID" value="OLN31434.1"/>
    <property type="molecule type" value="Genomic_DNA"/>
</dbReference>
<reference evidence="2 3" key="1">
    <citation type="submission" date="2016-09" db="EMBL/GenBank/DDBJ databases">
        <title>Complete genome of Desulfosporosinus sp. OL.</title>
        <authorList>
            <person name="Mardanov A."/>
            <person name="Beletsky A."/>
            <person name="Panova A."/>
            <person name="Karnachuk O."/>
            <person name="Ravin N."/>
        </authorList>
    </citation>
    <scope>NUCLEOTIDE SEQUENCE [LARGE SCALE GENOMIC DNA]</scope>
    <source>
        <strain evidence="2 3">OL</strain>
    </source>
</reference>
<dbReference type="OrthoDB" id="9804157at2"/>
<dbReference type="InterPro" id="IPR002871">
    <property type="entry name" value="NIF_FeS_clus_asmbl_NifU_N"/>
</dbReference>
<sequence length="132" mass="14333">MIIYSEKVIEHFMCPQNAYSMPDADAEGSFGDPSCGDALTIFIKVQDNCIKEISFLVFGCCASIATSSMTSVLAKGKSLDDALKISEEDIIKALDGLPEAKVHCSNLGVSALRNAINNYYEAIKTRIKEDSQ</sequence>
<dbReference type="Pfam" id="PF01592">
    <property type="entry name" value="NifU_N"/>
    <property type="match status" value="1"/>
</dbReference>
<dbReference type="GO" id="GO:0005506">
    <property type="term" value="F:iron ion binding"/>
    <property type="evidence" value="ECO:0007669"/>
    <property type="project" value="InterPro"/>
</dbReference>
<evidence type="ECO:0000313" key="2">
    <source>
        <dbReference type="EMBL" id="OLN31434.1"/>
    </source>
</evidence>
<dbReference type="SUPFAM" id="SSF82649">
    <property type="entry name" value="SufE/NifU"/>
    <property type="match status" value="1"/>
</dbReference>
<dbReference type="Gene3D" id="3.90.1010.10">
    <property type="match status" value="1"/>
</dbReference>
<dbReference type="GO" id="GO:0016226">
    <property type="term" value="P:iron-sulfur cluster assembly"/>
    <property type="evidence" value="ECO:0007669"/>
    <property type="project" value="InterPro"/>
</dbReference>
<keyword evidence="3" id="KW-1185">Reference proteome</keyword>
<evidence type="ECO:0000313" key="3">
    <source>
        <dbReference type="Proteomes" id="UP000186102"/>
    </source>
</evidence>
<proteinExistence type="predicted"/>
<dbReference type="Proteomes" id="UP000186102">
    <property type="component" value="Unassembled WGS sequence"/>
</dbReference>
<dbReference type="AlphaFoldDB" id="A0A1Q8QVR3"/>
<organism evidence="2 3">
    <name type="scientific">Desulfosporosinus metallidurans</name>
    <dbReference type="NCBI Taxonomy" id="1888891"/>
    <lineage>
        <taxon>Bacteria</taxon>
        <taxon>Bacillati</taxon>
        <taxon>Bacillota</taxon>
        <taxon>Clostridia</taxon>
        <taxon>Eubacteriales</taxon>
        <taxon>Desulfitobacteriaceae</taxon>
        <taxon>Desulfosporosinus</taxon>
    </lineage>
</organism>
<accession>A0A1Q8QVR3</accession>
<protein>
    <submittedName>
        <fullName evidence="2">Iron-sulfur cluster assembly scaffold protein IscU/NifU-like</fullName>
    </submittedName>
</protein>
<evidence type="ECO:0000259" key="1">
    <source>
        <dbReference type="Pfam" id="PF01592"/>
    </source>
</evidence>
<comment type="caution">
    <text evidence="2">The sequence shown here is derived from an EMBL/GenBank/DDBJ whole genome shotgun (WGS) entry which is preliminary data.</text>
</comment>
<gene>
    <name evidence="2" type="ORF">DSOL_2607</name>
</gene>
<dbReference type="CDD" id="cd06664">
    <property type="entry name" value="IscU_like"/>
    <property type="match status" value="1"/>
</dbReference>